<reference evidence="1" key="1">
    <citation type="submission" date="2014-11" db="EMBL/GenBank/DDBJ databases">
        <authorList>
            <person name="Amaro Gonzalez C."/>
        </authorList>
    </citation>
    <scope>NUCLEOTIDE SEQUENCE</scope>
</reference>
<dbReference type="EMBL" id="GBXM01075825">
    <property type="protein sequence ID" value="JAH32752.1"/>
    <property type="molecule type" value="Transcribed_RNA"/>
</dbReference>
<dbReference type="AlphaFoldDB" id="A0A0E9RVE2"/>
<protein>
    <submittedName>
        <fullName evidence="1">Uncharacterized protein</fullName>
    </submittedName>
</protein>
<accession>A0A0E9RVE2</accession>
<name>A0A0E9RVE2_ANGAN</name>
<sequence>MCSEFIHFLISRKSLSEISQRLIFSFMSIFIVYCLCNGNKHTIIQPDDF</sequence>
<organism evidence="1">
    <name type="scientific">Anguilla anguilla</name>
    <name type="common">European freshwater eel</name>
    <name type="synonym">Muraena anguilla</name>
    <dbReference type="NCBI Taxonomy" id="7936"/>
    <lineage>
        <taxon>Eukaryota</taxon>
        <taxon>Metazoa</taxon>
        <taxon>Chordata</taxon>
        <taxon>Craniata</taxon>
        <taxon>Vertebrata</taxon>
        <taxon>Euteleostomi</taxon>
        <taxon>Actinopterygii</taxon>
        <taxon>Neopterygii</taxon>
        <taxon>Teleostei</taxon>
        <taxon>Anguilliformes</taxon>
        <taxon>Anguillidae</taxon>
        <taxon>Anguilla</taxon>
    </lineage>
</organism>
<evidence type="ECO:0000313" key="1">
    <source>
        <dbReference type="EMBL" id="JAH32752.1"/>
    </source>
</evidence>
<proteinExistence type="predicted"/>
<reference evidence="1" key="2">
    <citation type="journal article" date="2015" name="Fish Shellfish Immunol.">
        <title>Early steps in the European eel (Anguilla anguilla)-Vibrio vulnificus interaction in the gills: Role of the RtxA13 toxin.</title>
        <authorList>
            <person name="Callol A."/>
            <person name="Pajuelo D."/>
            <person name="Ebbesson L."/>
            <person name="Teles M."/>
            <person name="MacKenzie S."/>
            <person name="Amaro C."/>
        </authorList>
    </citation>
    <scope>NUCLEOTIDE SEQUENCE</scope>
</reference>